<evidence type="ECO:0000256" key="3">
    <source>
        <dbReference type="RuleBase" id="RU004447"/>
    </source>
</evidence>
<name>I2Q1V7_9BACT</name>
<organism evidence="7">
    <name type="scientific">Desulfovibrio sp. U5L</name>
    <dbReference type="NCBI Taxonomy" id="596152"/>
    <lineage>
        <taxon>Bacteria</taxon>
        <taxon>Pseudomonadati</taxon>
        <taxon>Thermodesulfobacteriota</taxon>
        <taxon>Desulfovibrionia</taxon>
        <taxon>Desulfovibrionales</taxon>
        <taxon>Desulfovibrionaceae</taxon>
        <taxon>Desulfovibrio</taxon>
    </lineage>
</organism>
<dbReference type="STRING" id="596152.DesU5LDRAFT_2094"/>
<reference evidence="7" key="1">
    <citation type="submission" date="2011-11" db="EMBL/GenBank/DDBJ databases">
        <title>Improved High-Quality Draft sequence of Desulfovibrio sp. U5L.</title>
        <authorList>
            <consortium name="US DOE Joint Genome Institute"/>
            <person name="Lucas S."/>
            <person name="Han J."/>
            <person name="Lapidus A."/>
            <person name="Cheng J.-F."/>
            <person name="Goodwin L."/>
            <person name="Pitluck S."/>
            <person name="Peters L."/>
            <person name="Ovchinnikova G."/>
            <person name="Held B."/>
            <person name="Detter J.C."/>
            <person name="Han C."/>
            <person name="Tapia R."/>
            <person name="Land M."/>
            <person name="Hauser L."/>
            <person name="Kyrpides N."/>
            <person name="Ivanova N."/>
            <person name="Pagani I."/>
            <person name="Gabster J."/>
            <person name="Walker C."/>
            <person name="Stolyar S."/>
            <person name="Stahl D."/>
            <person name="Arkin A."/>
            <person name="Dehal P."/>
            <person name="Hazen T."/>
            <person name="Woyke T."/>
        </authorList>
    </citation>
    <scope>NUCLEOTIDE SEQUENCE [LARGE SCALE GENOMIC DNA]</scope>
    <source>
        <strain evidence="7">U5L</strain>
    </source>
</reference>
<dbReference type="GO" id="GO:0004222">
    <property type="term" value="F:metalloendopeptidase activity"/>
    <property type="evidence" value="ECO:0007669"/>
    <property type="project" value="InterPro"/>
</dbReference>
<dbReference type="InterPro" id="IPR011249">
    <property type="entry name" value="Metalloenz_LuxS/M16"/>
</dbReference>
<dbReference type="InterPro" id="IPR001431">
    <property type="entry name" value="Pept_M16_Zn_BS"/>
</dbReference>
<evidence type="ECO:0000313" key="7">
    <source>
        <dbReference type="EMBL" id="EIG53763.1"/>
    </source>
</evidence>
<evidence type="ECO:0000256" key="4">
    <source>
        <dbReference type="SAM" id="SignalP"/>
    </source>
</evidence>
<feature type="domain" description="Peptidase M16 C-terminal" evidence="6">
    <location>
        <begin position="663"/>
        <end position="815"/>
    </location>
</feature>
<comment type="similarity">
    <text evidence="2 3">Belongs to the peptidase M16 family.</text>
</comment>
<sequence length="882" mass="95521">MRWPTMVSLAALFAVLVVSPVLAANPPKVVRLANGLTVMTIEDNRFPLVAVRLFVHAGSGYETARQAGLSHLLEHMVFKSTQKRQAGQVASDIEGAGGELNASTSFDSTVFRVDLPADRWKLGLDAISDMIFGARFVPGELDAERQVVLSELARGRDNPDNRLFQLTQAMAWPGLAYGWPIIGFPETVSAFTSEDLRNYVKERYQPQSMLLVVVGKIQAEAVEKEAQALFGGLQNDRPLTPPLPYAQPVGAGAGPAVKVEYGQWNKVRLQVAFPTAGLRGADEAGLEVLSGLLAGDETSRLYRTFKYDKKLVDDISCSSLTLERGGLFLIDATLDAKNVAAFWQGLLSELAKLRGTDFSDHEIDRVKLNLEDGLYQAKETLSGLAMKAGYFRFYGYDPDGEANYLRSVRLVDQKALGAIIDATLRPERMLTAAIAPQADEATVTAKGLGDMAARIWPAPKADARSAEKGPEAASGEVAAPEVVDLGGGHTLVFLPDRTLPYVSVSMVFNGGDALLAKDRQGLAELAAGSLTSGTAKLSANAIEDFLSDRAASLSASSGRDSFSVGAKFPNRFQQDLYGLIADVLQHPAFLKTEVDRQVQDQLAAIKAKEEQPMGLAFRKLFPFLFTDTPYAYTRLGEPATVKAFTPKDVAGYWAAQRTMPWVMAVSGDFDAAAVRHLADTLAKAAGPAKPFAFPTPAWGEKREQAVTLAERNQTHLLMVFPVPGLTSPDTPGLELLNDVLAGQSGLLFSQLREGESLGYSVTSFLWQAEHTGFMAFYIGTSPDKADAALDGFRRVAGQLRDTPLPDDLMRRGKNVMSGDYYRERQGLKARSGEAAQSLALGLPLDHDRRVVEAAQALTPENLQELAGKYLKPEAAYVMKVEP</sequence>
<comment type="cofactor">
    <cofactor evidence="1">
        <name>Zn(2+)</name>
        <dbReference type="ChEBI" id="CHEBI:29105"/>
    </cofactor>
</comment>
<feature type="domain" description="Peptidase M16 C-terminal" evidence="6">
    <location>
        <begin position="191"/>
        <end position="370"/>
    </location>
</feature>
<proteinExistence type="inferred from homology"/>
<dbReference type="OrthoDB" id="9811314at2"/>
<dbReference type="GO" id="GO:0046872">
    <property type="term" value="F:metal ion binding"/>
    <property type="evidence" value="ECO:0007669"/>
    <property type="project" value="InterPro"/>
</dbReference>
<dbReference type="SUPFAM" id="SSF63411">
    <property type="entry name" value="LuxS/MPP-like metallohydrolase"/>
    <property type="match status" value="4"/>
</dbReference>
<dbReference type="InterPro" id="IPR007863">
    <property type="entry name" value="Peptidase_M16_C"/>
</dbReference>
<dbReference type="HOGENOM" id="CLU_007487_1_0_7"/>
<evidence type="ECO:0000256" key="2">
    <source>
        <dbReference type="ARBA" id="ARBA00007261"/>
    </source>
</evidence>
<dbReference type="Pfam" id="PF00675">
    <property type="entry name" value="Peptidase_M16"/>
    <property type="match status" value="2"/>
</dbReference>
<dbReference type="PANTHER" id="PTHR11851">
    <property type="entry name" value="METALLOPROTEASE"/>
    <property type="match status" value="1"/>
</dbReference>
<dbReference type="InterPro" id="IPR050361">
    <property type="entry name" value="MPP/UQCRC_Complex"/>
</dbReference>
<dbReference type="GO" id="GO:0006508">
    <property type="term" value="P:proteolysis"/>
    <property type="evidence" value="ECO:0007669"/>
    <property type="project" value="InterPro"/>
</dbReference>
<dbReference type="InterPro" id="IPR011765">
    <property type="entry name" value="Pept_M16_N"/>
</dbReference>
<feature type="signal peptide" evidence="4">
    <location>
        <begin position="1"/>
        <end position="23"/>
    </location>
</feature>
<gene>
    <name evidence="7" type="ORF">DesU5LDRAFT_2094</name>
</gene>
<dbReference type="eggNOG" id="COG0612">
    <property type="taxonomic scope" value="Bacteria"/>
</dbReference>
<feature type="domain" description="Peptidase M16 N-terminal" evidence="5">
    <location>
        <begin position="499"/>
        <end position="630"/>
    </location>
</feature>
<evidence type="ECO:0000259" key="6">
    <source>
        <dbReference type="Pfam" id="PF05193"/>
    </source>
</evidence>
<feature type="chain" id="PRO_5003664277" evidence="4">
    <location>
        <begin position="24"/>
        <end position="882"/>
    </location>
</feature>
<dbReference type="PANTHER" id="PTHR11851:SF49">
    <property type="entry name" value="MITOCHONDRIAL-PROCESSING PEPTIDASE SUBUNIT ALPHA"/>
    <property type="match status" value="1"/>
</dbReference>
<evidence type="ECO:0000259" key="5">
    <source>
        <dbReference type="Pfam" id="PF00675"/>
    </source>
</evidence>
<dbReference type="Gene3D" id="3.30.830.10">
    <property type="entry name" value="Metalloenzyme, LuxS/M16 peptidase-like"/>
    <property type="match status" value="4"/>
</dbReference>
<dbReference type="AlphaFoldDB" id="I2Q1V7"/>
<dbReference type="EMBL" id="JH600068">
    <property type="protein sequence ID" value="EIG53763.1"/>
    <property type="molecule type" value="Genomic_DNA"/>
</dbReference>
<protein>
    <submittedName>
        <fullName evidence="7">Putative Zn-dependent peptidase</fullName>
    </submittedName>
</protein>
<dbReference type="Pfam" id="PF05193">
    <property type="entry name" value="Peptidase_M16_C"/>
    <property type="match status" value="2"/>
</dbReference>
<keyword evidence="4" id="KW-0732">Signal</keyword>
<feature type="domain" description="Peptidase M16 N-terminal" evidence="5">
    <location>
        <begin position="38"/>
        <end position="180"/>
    </location>
</feature>
<evidence type="ECO:0000256" key="1">
    <source>
        <dbReference type="ARBA" id="ARBA00001947"/>
    </source>
</evidence>
<accession>I2Q1V7</accession>
<dbReference type="PROSITE" id="PS00143">
    <property type="entry name" value="INSULINASE"/>
    <property type="match status" value="1"/>
</dbReference>